<dbReference type="EMBL" id="CAJVQB010058578">
    <property type="protein sequence ID" value="CAG8838646.1"/>
    <property type="molecule type" value="Genomic_DNA"/>
</dbReference>
<reference evidence="2 3" key="1">
    <citation type="submission" date="2021-06" db="EMBL/GenBank/DDBJ databases">
        <authorList>
            <person name="Kallberg Y."/>
            <person name="Tangrot J."/>
            <person name="Rosling A."/>
        </authorList>
    </citation>
    <scope>NUCLEOTIDE SEQUENCE [LARGE SCALE GENOMIC DNA]</scope>
    <source>
        <strain evidence="2 3">120-4 pot B 10/14</strain>
    </source>
</reference>
<keyword evidence="3" id="KW-1185">Reference proteome</keyword>
<proteinExistence type="predicted"/>
<gene>
    <name evidence="2" type="ORF">GMARGA_LOCUS34081</name>
</gene>
<accession>A0ABN7WRN2</accession>
<evidence type="ECO:0000313" key="2">
    <source>
        <dbReference type="EMBL" id="CAG8838646.1"/>
    </source>
</evidence>
<protein>
    <submittedName>
        <fullName evidence="2">45228_t:CDS:1</fullName>
    </submittedName>
</protein>
<feature type="non-terminal residue" evidence="2">
    <location>
        <position position="1"/>
    </location>
</feature>
<name>A0ABN7WRN2_GIGMA</name>
<organism evidence="2 3">
    <name type="scientific">Gigaspora margarita</name>
    <dbReference type="NCBI Taxonomy" id="4874"/>
    <lineage>
        <taxon>Eukaryota</taxon>
        <taxon>Fungi</taxon>
        <taxon>Fungi incertae sedis</taxon>
        <taxon>Mucoromycota</taxon>
        <taxon>Glomeromycotina</taxon>
        <taxon>Glomeromycetes</taxon>
        <taxon>Diversisporales</taxon>
        <taxon>Gigasporaceae</taxon>
        <taxon>Gigaspora</taxon>
    </lineage>
</organism>
<dbReference type="Proteomes" id="UP000789901">
    <property type="component" value="Unassembled WGS sequence"/>
</dbReference>
<evidence type="ECO:0000256" key="1">
    <source>
        <dbReference type="SAM" id="MobiDB-lite"/>
    </source>
</evidence>
<feature type="region of interest" description="Disordered" evidence="1">
    <location>
        <begin position="64"/>
        <end position="100"/>
    </location>
</feature>
<comment type="caution">
    <text evidence="2">The sequence shown here is derived from an EMBL/GenBank/DDBJ whole genome shotgun (WGS) entry which is preliminary data.</text>
</comment>
<sequence>LEEVEDSISFDMVKRGKAREILDNWKVKQINQLVTGSGATYNHIILGKHIRDVNDEEANTKKRNVTNVDNPDDKITPRKCSSNKADKPSENNVSSNDDPNEAIEFEYDELDELEQQITSGSLKEVYSSTVSVSRKFKEYQRQLITSIRQKKRKLTWNNTFELLALSSIIVMCWPCPYPTFTSSEWRQVLNSNPYKITQPVLTDSLLTTLYKATNDFSLGLNHNFILNNDGELGEKASRIFNYIKDELPLSSKRKETENKHCVYYLDPFIKLIFGGEYTPYSLELNKSVSGKQRPDFSCVVDDIPILNSEIKPLGYTQLRKDQDFVKVHLKGRKSINKLLEKGGPNKSIAFLNMGDTIESFVIDLAYDGVYRSWPCLKNKLAIDKGSFPLSVLTFSHFIKIEQYLNEIVNDYENRSLSEQIEELKFIRRMPTATLFKLLLKQ</sequence>
<evidence type="ECO:0000313" key="3">
    <source>
        <dbReference type="Proteomes" id="UP000789901"/>
    </source>
</evidence>